<reference evidence="1 2" key="1">
    <citation type="submission" date="2021-03" db="EMBL/GenBank/DDBJ databases">
        <title>Genomic Encyclopedia of Type Strains, Phase IV (KMG-IV): sequencing the most valuable type-strain genomes for metagenomic binning, comparative biology and taxonomic classification.</title>
        <authorList>
            <person name="Goeker M."/>
        </authorList>
    </citation>
    <scope>NUCLEOTIDE SEQUENCE [LARGE SCALE GENOMIC DNA]</scope>
    <source>
        <strain evidence="1 2">DSM 28783</strain>
    </source>
</reference>
<dbReference type="EMBL" id="JAGGLM010000004">
    <property type="protein sequence ID" value="MBP2032320.1"/>
    <property type="molecule type" value="Genomic_DNA"/>
</dbReference>
<protein>
    <submittedName>
        <fullName evidence="1">Uncharacterized protein</fullName>
    </submittedName>
</protein>
<accession>A0ABS4KQK8</accession>
<evidence type="ECO:0000313" key="2">
    <source>
        <dbReference type="Proteomes" id="UP001519307"/>
    </source>
</evidence>
<keyword evidence="2" id="KW-1185">Reference proteome</keyword>
<name>A0ABS4KQK8_9CLOT</name>
<organism evidence="1 2">
    <name type="scientific">Clostridium algifaecis</name>
    <dbReference type="NCBI Taxonomy" id="1472040"/>
    <lineage>
        <taxon>Bacteria</taxon>
        <taxon>Bacillati</taxon>
        <taxon>Bacillota</taxon>
        <taxon>Clostridia</taxon>
        <taxon>Eubacteriales</taxon>
        <taxon>Clostridiaceae</taxon>
        <taxon>Clostridium</taxon>
    </lineage>
</organism>
<dbReference type="Proteomes" id="UP001519307">
    <property type="component" value="Unassembled WGS sequence"/>
</dbReference>
<sequence>MIDKITDANFIDTSMILCDDSTLNTSISYFPYNYKICNRVNIEPLQIKFAGKNSANISIPPIC</sequence>
<dbReference type="RefSeq" id="WP_209701380.1">
    <property type="nucleotide sequence ID" value="NZ_JAGGLM010000004.1"/>
</dbReference>
<comment type="caution">
    <text evidence="1">The sequence shown here is derived from an EMBL/GenBank/DDBJ whole genome shotgun (WGS) entry which is preliminary data.</text>
</comment>
<gene>
    <name evidence="1" type="ORF">J2Z42_000985</name>
</gene>
<proteinExistence type="predicted"/>
<evidence type="ECO:0000313" key="1">
    <source>
        <dbReference type="EMBL" id="MBP2032320.1"/>
    </source>
</evidence>